<proteinExistence type="predicted"/>
<feature type="compositionally biased region" description="Polar residues" evidence="1">
    <location>
        <begin position="357"/>
        <end position="379"/>
    </location>
</feature>
<evidence type="ECO:0000313" key="2">
    <source>
        <dbReference type="EMBL" id="GIZ49819.1"/>
    </source>
</evidence>
<feature type="compositionally biased region" description="Polar residues" evidence="1">
    <location>
        <begin position="28"/>
        <end position="37"/>
    </location>
</feature>
<evidence type="ECO:0000256" key="1">
    <source>
        <dbReference type="SAM" id="MobiDB-lite"/>
    </source>
</evidence>
<gene>
    <name evidence="2" type="ORF">CKM354_001284400</name>
</gene>
<feature type="region of interest" description="Disordered" evidence="1">
    <location>
        <begin position="496"/>
        <end position="518"/>
    </location>
</feature>
<feature type="compositionally biased region" description="Low complexity" evidence="1">
    <location>
        <begin position="329"/>
        <end position="347"/>
    </location>
</feature>
<name>A0A9P3FMX0_9PEZI</name>
<dbReference type="RefSeq" id="XP_044664306.1">
    <property type="nucleotide sequence ID" value="XM_044808371.1"/>
</dbReference>
<dbReference type="AlphaFoldDB" id="A0A9P3FMX0"/>
<feature type="region of interest" description="Disordered" evidence="1">
    <location>
        <begin position="175"/>
        <end position="229"/>
    </location>
</feature>
<feature type="region of interest" description="Disordered" evidence="1">
    <location>
        <begin position="452"/>
        <end position="476"/>
    </location>
</feature>
<dbReference type="GeneID" id="68298419"/>
<reference evidence="2 3" key="1">
    <citation type="submission" date="2021-01" db="EMBL/GenBank/DDBJ databases">
        <title>Cercospora kikuchii MAFF 305040 whole genome shotgun sequence.</title>
        <authorList>
            <person name="Kashiwa T."/>
            <person name="Suzuki T."/>
        </authorList>
    </citation>
    <scope>NUCLEOTIDE SEQUENCE [LARGE SCALE GENOMIC DNA]</scope>
    <source>
        <strain evidence="2 3">MAFF 305040</strain>
    </source>
</reference>
<evidence type="ECO:0000313" key="3">
    <source>
        <dbReference type="Proteomes" id="UP000825890"/>
    </source>
</evidence>
<accession>A0A9P3FMX0</accession>
<organism evidence="2 3">
    <name type="scientific">Cercospora kikuchii</name>
    <dbReference type="NCBI Taxonomy" id="84275"/>
    <lineage>
        <taxon>Eukaryota</taxon>
        <taxon>Fungi</taxon>
        <taxon>Dikarya</taxon>
        <taxon>Ascomycota</taxon>
        <taxon>Pezizomycotina</taxon>
        <taxon>Dothideomycetes</taxon>
        <taxon>Dothideomycetidae</taxon>
        <taxon>Mycosphaerellales</taxon>
        <taxon>Mycosphaerellaceae</taxon>
        <taxon>Cercospora</taxon>
    </lineage>
</organism>
<protein>
    <submittedName>
        <fullName evidence="2">Uncharacterized protein</fullName>
    </submittedName>
</protein>
<feature type="compositionally biased region" description="Basic and acidic residues" evidence="1">
    <location>
        <begin position="187"/>
        <end position="217"/>
    </location>
</feature>
<feature type="compositionally biased region" description="Polar residues" evidence="1">
    <location>
        <begin position="456"/>
        <end position="468"/>
    </location>
</feature>
<dbReference type="OrthoDB" id="3650532at2759"/>
<dbReference type="EMBL" id="BOLY01000009">
    <property type="protein sequence ID" value="GIZ49819.1"/>
    <property type="molecule type" value="Genomic_DNA"/>
</dbReference>
<keyword evidence="3" id="KW-1185">Reference proteome</keyword>
<sequence length="727" mass="79989">MAKRAKQRDADGDDDVYLEVKQEVFGTANRQKNLAPQETRETPTPKTSTPKRYPETEATPPTAKFSKETKAALKIVRKHAPSTPLFKTAVSMITEHVLANKMDQPTSSLRRNTFGFIEEELSRKSTPDVKTNLVIEHVRAEVGCALARTLANVIENKSDLDKALSTIRSAAEERIPGIAKGSTTGDSGRDGKASKRKRAISEVEARKTRPKALKVDESSSAEDDAQNNRAEKDFDLDKFMIYYKKEKAAVYAKRHFVNSERLFDFHVKQLRSTTGYETTKISSPVWSALSAQQKGEWQSLLAALHQGSKEPVGGQGKTLLERQQAKSLSNASAKTADSSSSSSSSDDSGSDEDTASNASTARDSANTSSASQTTYTTDGSARPDFKRVDKRSWSDEENRILLKGLRCGWTNERIQSELPPNSRRTLGAISCAKSAMKKKYLNGLPASQADLPLSVSPASSKRSPQPVSRTAAAPRDTVDGQTKTIAVSVVAPRPVDVPPDAPIGPRTSPKPTFVGWRSRPIGPATQGIEYLLLPIDTPECPVTNARPEDVTEACSQAFGGYSSFQSAHKIEDALWVATFKRSGSLPFPKRRYLETLIEFRGYRFTPRHLSFNPPKTFVADISNEPALRTSVLIDAMKGAFRTEAFLPQLALQIISRPGEQQSTRVVAQFFTNPGLVLFYIPVQVGSSRRWVHVRFQTLDIKLPCSLCRSLHQDGWCNMASPLKYSSS</sequence>
<feature type="region of interest" description="Disordered" evidence="1">
    <location>
        <begin position="324"/>
        <end position="385"/>
    </location>
</feature>
<comment type="caution">
    <text evidence="2">The sequence shown here is derived from an EMBL/GenBank/DDBJ whole genome shotgun (WGS) entry which is preliminary data.</text>
</comment>
<dbReference type="Proteomes" id="UP000825890">
    <property type="component" value="Unassembled WGS sequence"/>
</dbReference>
<feature type="region of interest" description="Disordered" evidence="1">
    <location>
        <begin position="24"/>
        <end position="62"/>
    </location>
</feature>